<reference evidence="2 3" key="1">
    <citation type="submission" date="2020-12" db="EMBL/GenBank/DDBJ databases">
        <title>Complete genome sequence of lactococcus lactis subsp. cremoris strain EPSC and strain G3-2.</title>
        <authorList>
            <person name="Kita K."/>
            <person name="Ishikawa S."/>
        </authorList>
    </citation>
    <scope>NUCLEOTIDE SEQUENCE [LARGE SCALE GENOMIC DNA]</scope>
    <source>
        <strain evidence="2 3">EPSC</strain>
        <plasmid evidence="2 3">pEPSC1</plasmid>
    </source>
</reference>
<dbReference type="Proteomes" id="UP000595253">
    <property type="component" value="Plasmid pEPSC1"/>
</dbReference>
<evidence type="ECO:0000313" key="2">
    <source>
        <dbReference type="EMBL" id="BCO07386.1"/>
    </source>
</evidence>
<keyword evidence="2" id="KW-0614">Plasmid</keyword>
<name>A0AAD1K0U6_LACLC</name>
<dbReference type="AlphaFoldDB" id="A0AAD1K0U6"/>
<feature type="domain" description="Transposase DDE" evidence="1">
    <location>
        <begin position="117"/>
        <end position="260"/>
    </location>
</feature>
<gene>
    <name evidence="2" type="ORF">LLC_26260</name>
</gene>
<dbReference type="Pfam" id="PF13612">
    <property type="entry name" value="DDE_Tnp_1_3"/>
    <property type="match status" value="1"/>
</dbReference>
<dbReference type="EMBL" id="AP024223">
    <property type="protein sequence ID" value="BCO07386.1"/>
    <property type="molecule type" value="Genomic_DNA"/>
</dbReference>
<sequence length="309" mass="34752">MTQYFKLGIVQEMQNNFITPFNELLKRVSDLYKTFAPNEVKNRKNIHLAKQSDEVILACYLFGLLHSCSTLIGIYRLSSSMFGDDFPSETRFYRTINNLKPTIELMNQGLLKDNVSEEEKLGIIDSLPIPLCQPIRNFRAHGASEIADIGYNATKKIWFYGLKFHAIVNPSGLILNFVLSSASFHDAKVCEDCLTDFHLPILIGDAGYVGQALAGRYAEKGTALLATPRSNMSKTGIDYRSVKAIRKSVETVFSSLQGFGIERLTAHQSYQIMTRVQLLILLYNLLEVEAHKIKPMTLKFSLGIKQLAS</sequence>
<organism evidence="2 3">
    <name type="scientific">Lactococcus lactis subsp. cremoris</name>
    <name type="common">Streptococcus cremoris</name>
    <dbReference type="NCBI Taxonomy" id="1359"/>
    <lineage>
        <taxon>Bacteria</taxon>
        <taxon>Bacillati</taxon>
        <taxon>Bacillota</taxon>
        <taxon>Bacilli</taxon>
        <taxon>Lactobacillales</taxon>
        <taxon>Streptococcaceae</taxon>
        <taxon>Lactococcus</taxon>
    </lineage>
</organism>
<dbReference type="NCBIfam" id="NF033520">
    <property type="entry name" value="transpos_IS982"/>
    <property type="match status" value="1"/>
</dbReference>
<dbReference type="InterPro" id="IPR025668">
    <property type="entry name" value="Tnp_DDE_dom"/>
</dbReference>
<protein>
    <submittedName>
        <fullName evidence="2">IS982 family transposase</fullName>
    </submittedName>
</protein>
<evidence type="ECO:0000313" key="3">
    <source>
        <dbReference type="Proteomes" id="UP000595253"/>
    </source>
</evidence>
<accession>A0AAD1K0U6</accession>
<evidence type="ECO:0000259" key="1">
    <source>
        <dbReference type="Pfam" id="PF13612"/>
    </source>
</evidence>
<geneLocation type="plasmid" evidence="2 3">
    <name>pEPSC1</name>
</geneLocation>
<proteinExistence type="predicted"/>